<comment type="caution">
    <text evidence="7">The sequence shown here is derived from an EMBL/GenBank/DDBJ whole genome shotgun (WGS) entry which is preliminary data.</text>
</comment>
<dbReference type="Gene3D" id="6.10.140.1320">
    <property type="match status" value="1"/>
</dbReference>
<evidence type="ECO:0000256" key="3">
    <source>
        <dbReference type="ARBA" id="ARBA00022989"/>
    </source>
</evidence>
<dbReference type="GO" id="GO:0031966">
    <property type="term" value="C:mitochondrial membrane"/>
    <property type="evidence" value="ECO:0007669"/>
    <property type="project" value="UniProtKB-SubCell"/>
</dbReference>
<evidence type="ECO:0000256" key="5">
    <source>
        <dbReference type="SAM" id="Phobius"/>
    </source>
</evidence>
<keyword evidence="3 5" id="KW-1133">Transmembrane helix</keyword>
<evidence type="ECO:0000259" key="6">
    <source>
        <dbReference type="PROSITE" id="PS51503"/>
    </source>
</evidence>
<dbReference type="Pfam" id="PF04588">
    <property type="entry name" value="HIG_1_N"/>
    <property type="match status" value="1"/>
</dbReference>
<keyword evidence="4 5" id="KW-0472">Membrane</keyword>
<feature type="domain" description="HIG1" evidence="6">
    <location>
        <begin position="1"/>
        <end position="82"/>
    </location>
</feature>
<protein>
    <recommendedName>
        <fullName evidence="6">HIG1 domain-containing protein</fullName>
    </recommendedName>
</protein>
<evidence type="ECO:0000256" key="4">
    <source>
        <dbReference type="ARBA" id="ARBA00023136"/>
    </source>
</evidence>
<dbReference type="EMBL" id="CAVLEF010000280">
    <property type="protein sequence ID" value="CAK1555342.1"/>
    <property type="molecule type" value="Genomic_DNA"/>
</dbReference>
<keyword evidence="2 5" id="KW-0812">Transmembrane</keyword>
<evidence type="ECO:0000313" key="8">
    <source>
        <dbReference type="Proteomes" id="UP001497472"/>
    </source>
</evidence>
<dbReference type="AlphaFoldDB" id="A0AAV1K380"/>
<name>A0AAV1K380_9NEOP</name>
<organism evidence="7 8">
    <name type="scientific">Leptosia nina</name>
    <dbReference type="NCBI Taxonomy" id="320188"/>
    <lineage>
        <taxon>Eukaryota</taxon>
        <taxon>Metazoa</taxon>
        <taxon>Ecdysozoa</taxon>
        <taxon>Arthropoda</taxon>
        <taxon>Hexapoda</taxon>
        <taxon>Insecta</taxon>
        <taxon>Pterygota</taxon>
        <taxon>Neoptera</taxon>
        <taxon>Endopterygota</taxon>
        <taxon>Lepidoptera</taxon>
        <taxon>Glossata</taxon>
        <taxon>Ditrysia</taxon>
        <taxon>Papilionoidea</taxon>
        <taxon>Pieridae</taxon>
        <taxon>Pierinae</taxon>
        <taxon>Leptosia</taxon>
    </lineage>
</organism>
<dbReference type="PROSITE" id="PS51503">
    <property type="entry name" value="HIG1"/>
    <property type="match status" value="1"/>
</dbReference>
<feature type="transmembrane region" description="Helical" evidence="5">
    <location>
        <begin position="23"/>
        <end position="42"/>
    </location>
</feature>
<reference evidence="7 8" key="1">
    <citation type="submission" date="2023-11" db="EMBL/GenBank/DDBJ databases">
        <authorList>
            <person name="Okamura Y."/>
        </authorList>
    </citation>
    <scope>NUCLEOTIDE SEQUENCE [LARGE SCALE GENOMIC DNA]</scope>
</reference>
<evidence type="ECO:0000313" key="7">
    <source>
        <dbReference type="EMBL" id="CAK1555342.1"/>
    </source>
</evidence>
<proteinExistence type="predicted"/>
<dbReference type="PANTHER" id="PTHR12297">
    <property type="entry name" value="HYPOXIA-INDUCBILE GENE 1 HIG1 -RELATED"/>
    <property type="match status" value="1"/>
</dbReference>
<accession>A0AAV1K380</accession>
<sequence length="82" mass="8776">MGTVAQGETTKEKFARKFNDNPFVPLGCAATAGALSYGLWCFRTGRTQMSQNMMRMRILAQGFTITALVAGVVISAGKAIKS</sequence>
<evidence type="ECO:0000256" key="1">
    <source>
        <dbReference type="ARBA" id="ARBA00004325"/>
    </source>
</evidence>
<dbReference type="Proteomes" id="UP001497472">
    <property type="component" value="Unassembled WGS sequence"/>
</dbReference>
<keyword evidence="8" id="KW-1185">Reference proteome</keyword>
<dbReference type="InterPro" id="IPR007667">
    <property type="entry name" value="Hypoxia_induced_domain"/>
</dbReference>
<feature type="transmembrane region" description="Helical" evidence="5">
    <location>
        <begin position="62"/>
        <end position="80"/>
    </location>
</feature>
<comment type="subcellular location">
    <subcellularLocation>
        <location evidence="1">Mitochondrion membrane</location>
    </subcellularLocation>
</comment>
<dbReference type="InterPro" id="IPR050355">
    <property type="entry name" value="RCF1"/>
</dbReference>
<dbReference type="PANTHER" id="PTHR12297:SF18">
    <property type="entry name" value="HIG1 DOMAIN FAMILY MEMBER 2A"/>
    <property type="match status" value="1"/>
</dbReference>
<gene>
    <name evidence="7" type="ORF">LNINA_LOCUS14165</name>
</gene>
<evidence type="ECO:0000256" key="2">
    <source>
        <dbReference type="ARBA" id="ARBA00022692"/>
    </source>
</evidence>
<dbReference type="GO" id="GO:0097250">
    <property type="term" value="P:mitochondrial respirasome assembly"/>
    <property type="evidence" value="ECO:0007669"/>
    <property type="project" value="TreeGrafter"/>
</dbReference>